<keyword evidence="1" id="KW-1133">Transmembrane helix</keyword>
<comment type="caution">
    <text evidence="2">The sequence shown here is derived from an EMBL/GenBank/DDBJ whole genome shotgun (WGS) entry which is preliminary data.</text>
</comment>
<sequence>MYVSKRSSLDTLIFRCFSIACFEFDSVLQMNASVFEGFAITPVKEDGKYVCFFSVVYVPPARGQHERMATLILKANDIYFEYLGTRSKNSECLFSNTSAYCYCYQNFCNSVQNWKTALSKAKSVGGQKIDSKFPDRVLKFLDIVVNRINVARMVYDERNFVHRRRRRRQIENQSDDGGEKKEISVKIPYLSIYTIAFLVLYISTGVLLYRFCKRLYKHKILRDPMSQNAIRRFPQ</sequence>
<keyword evidence="3" id="KW-1185">Reference proteome</keyword>
<evidence type="ECO:0000256" key="1">
    <source>
        <dbReference type="SAM" id="Phobius"/>
    </source>
</evidence>
<keyword evidence="1" id="KW-0472">Membrane</keyword>
<gene>
    <name evidence="2" type="ORF">CBOVIS_LOCUS8423</name>
</gene>
<keyword evidence="1" id="KW-0812">Transmembrane</keyword>
<accession>A0A8S1F1I3</accession>
<evidence type="ECO:0000313" key="2">
    <source>
        <dbReference type="EMBL" id="CAB3406340.1"/>
    </source>
</evidence>
<proteinExistence type="predicted"/>
<name>A0A8S1F1I3_9PELO</name>
<dbReference type="AlphaFoldDB" id="A0A8S1F1I3"/>
<protein>
    <submittedName>
        <fullName evidence="2">Uncharacterized protein</fullName>
    </submittedName>
</protein>
<evidence type="ECO:0000313" key="3">
    <source>
        <dbReference type="Proteomes" id="UP000494206"/>
    </source>
</evidence>
<feature type="transmembrane region" description="Helical" evidence="1">
    <location>
        <begin position="190"/>
        <end position="212"/>
    </location>
</feature>
<dbReference type="EMBL" id="CADEPM010000005">
    <property type="protein sequence ID" value="CAB3406340.1"/>
    <property type="molecule type" value="Genomic_DNA"/>
</dbReference>
<organism evidence="2 3">
    <name type="scientific">Caenorhabditis bovis</name>
    <dbReference type="NCBI Taxonomy" id="2654633"/>
    <lineage>
        <taxon>Eukaryota</taxon>
        <taxon>Metazoa</taxon>
        <taxon>Ecdysozoa</taxon>
        <taxon>Nematoda</taxon>
        <taxon>Chromadorea</taxon>
        <taxon>Rhabditida</taxon>
        <taxon>Rhabditina</taxon>
        <taxon>Rhabditomorpha</taxon>
        <taxon>Rhabditoidea</taxon>
        <taxon>Rhabditidae</taxon>
        <taxon>Peloderinae</taxon>
        <taxon>Caenorhabditis</taxon>
    </lineage>
</organism>
<dbReference type="Proteomes" id="UP000494206">
    <property type="component" value="Unassembled WGS sequence"/>
</dbReference>
<reference evidence="2 3" key="1">
    <citation type="submission" date="2020-04" db="EMBL/GenBank/DDBJ databases">
        <authorList>
            <person name="Laetsch R D."/>
            <person name="Stevens L."/>
            <person name="Kumar S."/>
            <person name="Blaxter L. M."/>
        </authorList>
    </citation>
    <scope>NUCLEOTIDE SEQUENCE [LARGE SCALE GENOMIC DNA]</scope>
</reference>